<evidence type="ECO:0000313" key="2">
    <source>
        <dbReference type="EMBL" id="KAF6815402.1"/>
    </source>
</evidence>
<protein>
    <submittedName>
        <fullName evidence="2">Uncharacterized protein</fullName>
    </submittedName>
</protein>
<name>A0A8H6N050_9PEZI</name>
<evidence type="ECO:0000256" key="1">
    <source>
        <dbReference type="SAM" id="MobiDB-lite"/>
    </source>
</evidence>
<sequence length="68" mass="7164">MDVQCAQPAFKGSIASLTGIRICRTYAPNTPSSDAPAWRNTARGRATRNAESTPTGVAGELEGLQTEI</sequence>
<comment type="caution">
    <text evidence="2">The sequence shown here is derived from an EMBL/GenBank/DDBJ whole genome shotgun (WGS) entry which is preliminary data.</text>
</comment>
<evidence type="ECO:0000313" key="3">
    <source>
        <dbReference type="Proteomes" id="UP000654918"/>
    </source>
</evidence>
<dbReference type="EMBL" id="WIGO01000357">
    <property type="protein sequence ID" value="KAF6815402.1"/>
    <property type="molecule type" value="Genomic_DNA"/>
</dbReference>
<reference evidence="2" key="1">
    <citation type="journal article" date="2020" name="Phytopathology">
        <title>Genome Sequence Resources of Colletotrichum truncatum, C. plurivorum, C. musicola, and C. sojae: Four Species Pathogenic to Soybean (Glycine max).</title>
        <authorList>
            <person name="Rogerio F."/>
            <person name="Boufleur T.R."/>
            <person name="Ciampi-Guillardi M."/>
            <person name="Sukno S.A."/>
            <person name="Thon M.R."/>
            <person name="Massola Junior N.S."/>
            <person name="Baroncelli R."/>
        </authorList>
    </citation>
    <scope>NUCLEOTIDE SEQUENCE</scope>
    <source>
        <strain evidence="2">LFN00145</strain>
    </source>
</reference>
<proteinExistence type="predicted"/>
<dbReference type="Proteomes" id="UP000654918">
    <property type="component" value="Unassembled WGS sequence"/>
</dbReference>
<accession>A0A8H6N050</accession>
<gene>
    <name evidence="2" type="ORF">CPLU01_14144</name>
</gene>
<feature type="region of interest" description="Disordered" evidence="1">
    <location>
        <begin position="30"/>
        <end position="68"/>
    </location>
</feature>
<organism evidence="2 3">
    <name type="scientific">Colletotrichum plurivorum</name>
    <dbReference type="NCBI Taxonomy" id="2175906"/>
    <lineage>
        <taxon>Eukaryota</taxon>
        <taxon>Fungi</taxon>
        <taxon>Dikarya</taxon>
        <taxon>Ascomycota</taxon>
        <taxon>Pezizomycotina</taxon>
        <taxon>Sordariomycetes</taxon>
        <taxon>Hypocreomycetidae</taxon>
        <taxon>Glomerellales</taxon>
        <taxon>Glomerellaceae</taxon>
        <taxon>Colletotrichum</taxon>
        <taxon>Colletotrichum orchidearum species complex</taxon>
    </lineage>
</organism>
<keyword evidence="3" id="KW-1185">Reference proteome</keyword>
<feature type="compositionally biased region" description="Low complexity" evidence="1">
    <location>
        <begin position="37"/>
        <end position="50"/>
    </location>
</feature>
<dbReference type="AlphaFoldDB" id="A0A8H6N050"/>